<protein>
    <recommendedName>
        <fullName evidence="4">DUF4157 domain-containing protein</fullName>
    </recommendedName>
</protein>
<dbReference type="KEGG" id="azz:DEW08_14055"/>
<keyword evidence="1" id="KW-0732">Signal</keyword>
<keyword evidence="3" id="KW-1185">Reference proteome</keyword>
<sequence length="236" mass="25731">MTLCRVALLLSMAVAGAAALRAEPAHAAACRPGPPAQVKVDLQFAPLRTDLTKSVAQLGAMPGRAPGPAGVSQGHVLGLTQARYGEQSQLSAIFQAMPDGTVCAQPRALLVNFGIQQHVVLVARELPPDSCIYREVLAHEMRHVAVDQALVREFAPIVRRRLDDALAAAGPVHARSQQQALAAIRRPVEAALRSTIQEFGRERDRRQAEVDTREEYERVSRACNGEVSRYLPRQRR</sequence>
<dbReference type="RefSeq" id="WP_109328072.1">
    <property type="nucleotide sequence ID" value="NZ_CP029353.1"/>
</dbReference>
<dbReference type="EMBL" id="CP029353">
    <property type="protein sequence ID" value="AWK87196.1"/>
    <property type="molecule type" value="Genomic_DNA"/>
</dbReference>
<dbReference type="Proteomes" id="UP000245629">
    <property type="component" value="Chromosome 2"/>
</dbReference>
<evidence type="ECO:0000313" key="3">
    <source>
        <dbReference type="Proteomes" id="UP000245629"/>
    </source>
</evidence>
<feature type="chain" id="PRO_5015539995" description="DUF4157 domain-containing protein" evidence="1">
    <location>
        <begin position="28"/>
        <end position="236"/>
    </location>
</feature>
<reference evidence="3" key="1">
    <citation type="submission" date="2018-05" db="EMBL/GenBank/DDBJ databases">
        <title>Azospirillum thermophila sp. nov., a novel isolated from hot spring.</title>
        <authorList>
            <person name="Zhao Z."/>
        </authorList>
    </citation>
    <scope>NUCLEOTIDE SEQUENCE [LARGE SCALE GENOMIC DNA]</scope>
    <source>
        <strain evidence="3">CFH 70021</strain>
    </source>
</reference>
<evidence type="ECO:0000313" key="2">
    <source>
        <dbReference type="EMBL" id="AWK87196.1"/>
    </source>
</evidence>
<evidence type="ECO:0008006" key="4">
    <source>
        <dbReference type="Google" id="ProtNLM"/>
    </source>
</evidence>
<gene>
    <name evidence="2" type="ORF">DEW08_14055</name>
</gene>
<feature type="signal peptide" evidence="1">
    <location>
        <begin position="1"/>
        <end position="27"/>
    </location>
</feature>
<dbReference type="AlphaFoldDB" id="A0A2S2CRT8"/>
<evidence type="ECO:0000256" key="1">
    <source>
        <dbReference type="SAM" id="SignalP"/>
    </source>
</evidence>
<name>A0A2S2CRT8_9PROT</name>
<dbReference type="OrthoDB" id="7261669at2"/>
<proteinExistence type="predicted"/>
<organism evidence="2 3">
    <name type="scientific">Azospirillum thermophilum</name>
    <dbReference type="NCBI Taxonomy" id="2202148"/>
    <lineage>
        <taxon>Bacteria</taxon>
        <taxon>Pseudomonadati</taxon>
        <taxon>Pseudomonadota</taxon>
        <taxon>Alphaproteobacteria</taxon>
        <taxon>Rhodospirillales</taxon>
        <taxon>Azospirillaceae</taxon>
        <taxon>Azospirillum</taxon>
    </lineage>
</organism>
<accession>A0A2S2CRT8</accession>